<accession>A0A9E8MXN6</accession>
<dbReference type="EMBL" id="CP113088">
    <property type="protein sequence ID" value="WAC02442.1"/>
    <property type="molecule type" value="Genomic_DNA"/>
</dbReference>
<evidence type="ECO:0000256" key="1">
    <source>
        <dbReference type="ARBA" id="ARBA00005445"/>
    </source>
</evidence>
<organism evidence="3 4">
    <name type="scientific">Lacinutrix neustonica</name>
    <dbReference type="NCBI Taxonomy" id="2980107"/>
    <lineage>
        <taxon>Bacteria</taxon>
        <taxon>Pseudomonadati</taxon>
        <taxon>Bacteroidota</taxon>
        <taxon>Flavobacteriia</taxon>
        <taxon>Flavobacteriales</taxon>
        <taxon>Flavobacteriaceae</taxon>
        <taxon>Lacinutrix</taxon>
    </lineage>
</organism>
<dbReference type="Pfam" id="PF11999">
    <property type="entry name" value="Ice_binding"/>
    <property type="match status" value="1"/>
</dbReference>
<dbReference type="Proteomes" id="UP001164705">
    <property type="component" value="Chromosome"/>
</dbReference>
<dbReference type="InterPro" id="IPR021884">
    <property type="entry name" value="Ice-bd_prot"/>
</dbReference>
<sequence>MQIIQHVLFRDTILDAGLSYTATVTNDVTDLAGNALETEVSWTFLTGTTTGLSVVNLGASGNYVILAKTAINNSPTSGVTGDMGLSPAATTFITGFGLTDATGYATSPQVTGKVYAADMASPSNTNLTTAVENMITAYNDAAGRPTPDYSELGTGSIGGMTLQAGLYKWTNTVTMASDVTLSGSADDVWIFQISGDMMMSSAVNITLTGGAKAENIFRQVAGEVVLGTTAHFEGVVLSMTGITMQTGASMNGRLLAQTAVILDSNTVTKP</sequence>
<protein>
    <submittedName>
        <fullName evidence="3">Ice-binding family protein</fullName>
    </submittedName>
</protein>
<evidence type="ECO:0000256" key="2">
    <source>
        <dbReference type="ARBA" id="ARBA00022729"/>
    </source>
</evidence>
<dbReference type="RefSeq" id="WP_267677039.1">
    <property type="nucleotide sequence ID" value="NZ_CP113088.1"/>
</dbReference>
<keyword evidence="4" id="KW-1185">Reference proteome</keyword>
<dbReference type="KEGG" id="lnu:N7U66_01630"/>
<name>A0A9E8MXN6_9FLAO</name>
<keyword evidence="2" id="KW-0732">Signal</keyword>
<comment type="similarity">
    <text evidence="1">Belongs to the ice-binding protein family.</text>
</comment>
<proteinExistence type="inferred from homology"/>
<evidence type="ECO:0000313" key="4">
    <source>
        <dbReference type="Proteomes" id="UP001164705"/>
    </source>
</evidence>
<gene>
    <name evidence="3" type="ORF">N7U66_01630</name>
</gene>
<evidence type="ECO:0000313" key="3">
    <source>
        <dbReference type="EMBL" id="WAC02442.1"/>
    </source>
</evidence>
<reference evidence="3" key="1">
    <citation type="submission" date="2022-11" db="EMBL/GenBank/DDBJ databases">
        <title>Lacinutrix neustonica HL-RS19T sp. nov., isolated from the surface microlayer sample of brackish Lake Shihwa.</title>
        <authorList>
            <person name="Choi J.Y."/>
            <person name="Hwang C.Y."/>
        </authorList>
    </citation>
    <scope>NUCLEOTIDE SEQUENCE</scope>
    <source>
        <strain evidence="3">HL-RS19</strain>
    </source>
</reference>
<dbReference type="AlphaFoldDB" id="A0A9E8MXN6"/>